<dbReference type="GO" id="GO:0050660">
    <property type="term" value="F:flavin adenine dinucleotide binding"/>
    <property type="evidence" value="ECO:0007669"/>
    <property type="project" value="InterPro"/>
</dbReference>
<reference evidence="6" key="1">
    <citation type="submission" date="2023-06" db="EMBL/GenBank/DDBJ databases">
        <title>Conoideocrella luteorostrata (Hypocreales: Clavicipitaceae), a potential biocontrol fungus for elongate hemlock scale in United States Christmas tree production areas.</title>
        <authorList>
            <person name="Barrett H."/>
            <person name="Lovett B."/>
            <person name="Macias A.M."/>
            <person name="Stajich J.E."/>
            <person name="Kasson M.T."/>
        </authorList>
    </citation>
    <scope>NUCLEOTIDE SEQUENCE</scope>
    <source>
        <strain evidence="6">ARSEF 14590</strain>
    </source>
</reference>
<gene>
    <name evidence="6" type="ORF">QQS21_000007</name>
</gene>
<evidence type="ECO:0000313" key="7">
    <source>
        <dbReference type="Proteomes" id="UP001251528"/>
    </source>
</evidence>
<keyword evidence="7" id="KW-1185">Reference proteome</keyword>
<proteinExistence type="inferred from homology"/>
<dbReference type="Gene3D" id="3.50.50.60">
    <property type="entry name" value="FAD/NAD(P)-binding domain"/>
    <property type="match status" value="1"/>
</dbReference>
<keyword evidence="5" id="KW-0732">Signal</keyword>
<protein>
    <recommendedName>
        <fullName evidence="8">Flavin-containing monooxygenase</fullName>
    </recommendedName>
</protein>
<comment type="caution">
    <text evidence="6">The sequence shown here is derived from an EMBL/GenBank/DDBJ whole genome shotgun (WGS) entry which is preliminary data.</text>
</comment>
<keyword evidence="3" id="KW-0274">FAD</keyword>
<organism evidence="6 7">
    <name type="scientific">Conoideocrella luteorostrata</name>
    <dbReference type="NCBI Taxonomy" id="1105319"/>
    <lineage>
        <taxon>Eukaryota</taxon>
        <taxon>Fungi</taxon>
        <taxon>Dikarya</taxon>
        <taxon>Ascomycota</taxon>
        <taxon>Pezizomycotina</taxon>
        <taxon>Sordariomycetes</taxon>
        <taxon>Hypocreomycetidae</taxon>
        <taxon>Hypocreales</taxon>
        <taxon>Clavicipitaceae</taxon>
        <taxon>Conoideocrella</taxon>
    </lineage>
</organism>
<dbReference type="Proteomes" id="UP001251528">
    <property type="component" value="Unassembled WGS sequence"/>
</dbReference>
<dbReference type="Pfam" id="PF00743">
    <property type="entry name" value="FMO-like"/>
    <property type="match status" value="1"/>
</dbReference>
<dbReference type="PANTHER" id="PTHR23023">
    <property type="entry name" value="DIMETHYLANILINE MONOOXYGENASE"/>
    <property type="match status" value="1"/>
</dbReference>
<evidence type="ECO:0008006" key="8">
    <source>
        <dbReference type="Google" id="ProtNLM"/>
    </source>
</evidence>
<evidence type="ECO:0000256" key="1">
    <source>
        <dbReference type="ARBA" id="ARBA00009183"/>
    </source>
</evidence>
<dbReference type="SUPFAM" id="SSF51905">
    <property type="entry name" value="FAD/NAD(P)-binding domain"/>
    <property type="match status" value="1"/>
</dbReference>
<evidence type="ECO:0000256" key="2">
    <source>
        <dbReference type="ARBA" id="ARBA00022630"/>
    </source>
</evidence>
<dbReference type="InterPro" id="IPR050346">
    <property type="entry name" value="FMO-like"/>
</dbReference>
<name>A0AAJ0D205_9HYPO</name>
<dbReference type="InterPro" id="IPR036188">
    <property type="entry name" value="FAD/NAD-bd_sf"/>
</dbReference>
<dbReference type="AlphaFoldDB" id="A0AAJ0D205"/>
<dbReference type="EMBL" id="JASWJB010000001">
    <property type="protein sequence ID" value="KAK2616919.1"/>
    <property type="molecule type" value="Genomic_DNA"/>
</dbReference>
<sequence length="217" mass="24285">MAPTVAVVGLGALGLVTLKNLLEEGFDAVGLERNDYIGGLWHFDEGDKISVLESTVSSDQNFPRNLANLVHIATCSNGSKQRGCFTDFPFPDETPDFPPAADVEKYLVAYAKHFDLYKHARLRTSLQSARWVEKTQKWCLTLINPGSSDAEPEYFDKVVFAMGTDQVPMRPKIPGIDKFQGFLKHSVDFKRQARLSSLMNIEEKKGRGEQKVTRMEG</sequence>
<comment type="similarity">
    <text evidence="1">Belongs to the FMO family.</text>
</comment>
<keyword evidence="4" id="KW-0560">Oxidoreductase</keyword>
<evidence type="ECO:0000313" key="6">
    <source>
        <dbReference type="EMBL" id="KAK2616919.1"/>
    </source>
</evidence>
<feature type="signal peptide" evidence="5">
    <location>
        <begin position="1"/>
        <end position="18"/>
    </location>
</feature>
<dbReference type="GO" id="GO:0050661">
    <property type="term" value="F:NADP binding"/>
    <property type="evidence" value="ECO:0007669"/>
    <property type="project" value="InterPro"/>
</dbReference>
<accession>A0AAJ0D205</accession>
<evidence type="ECO:0000256" key="3">
    <source>
        <dbReference type="ARBA" id="ARBA00022827"/>
    </source>
</evidence>
<dbReference type="InterPro" id="IPR020946">
    <property type="entry name" value="Flavin_mOase-like"/>
</dbReference>
<evidence type="ECO:0000256" key="5">
    <source>
        <dbReference type="SAM" id="SignalP"/>
    </source>
</evidence>
<keyword evidence="2" id="KW-0285">Flavoprotein</keyword>
<dbReference type="GO" id="GO:0004499">
    <property type="term" value="F:N,N-dimethylaniline monooxygenase activity"/>
    <property type="evidence" value="ECO:0007669"/>
    <property type="project" value="InterPro"/>
</dbReference>
<evidence type="ECO:0000256" key="4">
    <source>
        <dbReference type="ARBA" id="ARBA00023002"/>
    </source>
</evidence>
<feature type="chain" id="PRO_5042586711" description="Flavin-containing monooxygenase" evidence="5">
    <location>
        <begin position="19"/>
        <end position="217"/>
    </location>
</feature>